<reference evidence="1" key="1">
    <citation type="journal article" date="2020" name="Nature">
        <title>Giant virus diversity and host interactions through global metagenomics.</title>
        <authorList>
            <person name="Schulz F."/>
            <person name="Roux S."/>
            <person name="Paez-Espino D."/>
            <person name="Jungbluth S."/>
            <person name="Walsh D.A."/>
            <person name="Denef V.J."/>
            <person name="McMahon K.D."/>
            <person name="Konstantinidis K.T."/>
            <person name="Eloe-Fadrosh E.A."/>
            <person name="Kyrpides N.C."/>
            <person name="Woyke T."/>
        </authorList>
    </citation>
    <scope>NUCLEOTIDE SEQUENCE</scope>
    <source>
        <strain evidence="1">GVMAG-S-1021933-23</strain>
    </source>
</reference>
<organism evidence="1">
    <name type="scientific">viral metagenome</name>
    <dbReference type="NCBI Taxonomy" id="1070528"/>
    <lineage>
        <taxon>unclassified sequences</taxon>
        <taxon>metagenomes</taxon>
        <taxon>organismal metagenomes</taxon>
    </lineage>
</organism>
<dbReference type="AlphaFoldDB" id="A0A6C0AF11"/>
<accession>A0A6C0AF11</accession>
<evidence type="ECO:0000313" key="1">
    <source>
        <dbReference type="EMBL" id="QHS78364.1"/>
    </source>
</evidence>
<dbReference type="EMBL" id="MN740596">
    <property type="protein sequence ID" value="QHS78364.1"/>
    <property type="molecule type" value="Genomic_DNA"/>
</dbReference>
<protein>
    <submittedName>
        <fullName evidence="1">Uncharacterized protein</fullName>
    </submittedName>
</protein>
<proteinExistence type="predicted"/>
<name>A0A6C0AF11_9ZZZZ</name>
<sequence>MTELKLINDIFSFYRDQEKTLNTKEWYYRHGHRNPVTGFEELCNSDLIVLKTKLHRASVMLIFRLIQCILDGVIDHEFSDIFTAILLVKGDRKNENRTVHENLESLVSELEELSGKDRLSFGVALPIPFGWTLDHGRLEEKYKDFKQVCLSLDDLNTNLIIPGYNSQ</sequence>